<dbReference type="InterPro" id="IPR055247">
    <property type="entry name" value="InsJ-like_HTH"/>
</dbReference>
<dbReference type="OrthoDB" id="531972at2"/>
<organism evidence="4 5">
    <name type="scientific">Terriglobus albidus</name>
    <dbReference type="NCBI Taxonomy" id="1592106"/>
    <lineage>
        <taxon>Bacteria</taxon>
        <taxon>Pseudomonadati</taxon>
        <taxon>Acidobacteriota</taxon>
        <taxon>Terriglobia</taxon>
        <taxon>Terriglobales</taxon>
        <taxon>Acidobacteriaceae</taxon>
        <taxon>Terriglobus</taxon>
    </lineage>
</organism>
<sequence length="133" mass="15324">MSQEEKRAFSRSFKLRAVKRMEAGESSSALSVELAVKRTLLYRWRDAVRQDGEKAFRRKSGRPSKTELLKREHGEEEASELAQARRKIAELERKIGQQQLDLDFFKQALRHIEAPRQRNSARGATASSPASRR</sequence>
<dbReference type="EMBL" id="CP042806">
    <property type="protein sequence ID" value="QEE28800.1"/>
    <property type="molecule type" value="Genomic_DNA"/>
</dbReference>
<dbReference type="AlphaFoldDB" id="A0A5B9EDG7"/>
<protein>
    <submittedName>
        <fullName evidence="4">Helix-turn-helix domain-containing protein</fullName>
    </submittedName>
</protein>
<dbReference type="InterPro" id="IPR009057">
    <property type="entry name" value="Homeodomain-like_sf"/>
</dbReference>
<evidence type="ECO:0000259" key="2">
    <source>
        <dbReference type="Pfam" id="PF13518"/>
    </source>
</evidence>
<name>A0A5B9EDG7_9BACT</name>
<feature type="compositionally biased region" description="Polar residues" evidence="1">
    <location>
        <begin position="117"/>
        <end position="133"/>
    </location>
</feature>
<evidence type="ECO:0000313" key="3">
    <source>
        <dbReference type="EMBL" id="QEE28422.1"/>
    </source>
</evidence>
<feature type="region of interest" description="Disordered" evidence="1">
    <location>
        <begin position="113"/>
        <end position="133"/>
    </location>
</feature>
<dbReference type="KEGG" id="talb:FTW19_12790"/>
<feature type="region of interest" description="Disordered" evidence="1">
    <location>
        <begin position="52"/>
        <end position="78"/>
    </location>
</feature>
<proteinExistence type="predicted"/>
<dbReference type="RefSeq" id="WP_147647612.1">
    <property type="nucleotide sequence ID" value="NZ_CP042806.1"/>
</dbReference>
<evidence type="ECO:0000313" key="4">
    <source>
        <dbReference type="EMBL" id="QEE28800.1"/>
    </source>
</evidence>
<dbReference type="Pfam" id="PF13518">
    <property type="entry name" value="HTH_28"/>
    <property type="match status" value="1"/>
</dbReference>
<accession>A0A5B9EDG7</accession>
<dbReference type="Proteomes" id="UP000321820">
    <property type="component" value="Chromosome"/>
</dbReference>
<feature type="domain" description="Insertion element IS150 protein InsJ-like helix-turn-helix" evidence="2">
    <location>
        <begin position="13"/>
        <end position="63"/>
    </location>
</feature>
<evidence type="ECO:0000313" key="5">
    <source>
        <dbReference type="Proteomes" id="UP000321820"/>
    </source>
</evidence>
<reference evidence="4 5" key="1">
    <citation type="submission" date="2019-08" db="EMBL/GenBank/DDBJ databases">
        <title>Complete genome sequence of Terriglobus albidus strain ORNL.</title>
        <authorList>
            <person name="Podar M."/>
        </authorList>
    </citation>
    <scope>NUCLEOTIDE SEQUENCE [LARGE SCALE GENOMIC DNA]</scope>
    <source>
        <strain evidence="4 5">ORNL</strain>
    </source>
</reference>
<gene>
    <name evidence="3" type="ORF">FTW19_10665</name>
    <name evidence="4" type="ORF">FTW19_12790</name>
</gene>
<feature type="compositionally biased region" description="Basic and acidic residues" evidence="1">
    <location>
        <begin position="64"/>
        <end position="76"/>
    </location>
</feature>
<evidence type="ECO:0000256" key="1">
    <source>
        <dbReference type="SAM" id="MobiDB-lite"/>
    </source>
</evidence>
<dbReference type="SUPFAM" id="SSF46689">
    <property type="entry name" value="Homeodomain-like"/>
    <property type="match status" value="1"/>
</dbReference>
<dbReference type="EMBL" id="CP042806">
    <property type="protein sequence ID" value="QEE28422.1"/>
    <property type="molecule type" value="Genomic_DNA"/>
</dbReference>
<dbReference type="KEGG" id="talb:FTW19_10665"/>
<keyword evidence="5" id="KW-1185">Reference proteome</keyword>